<evidence type="ECO:0000313" key="6">
    <source>
        <dbReference type="Proteomes" id="UP000504632"/>
    </source>
</evidence>
<evidence type="ECO:0000256" key="1">
    <source>
        <dbReference type="ARBA" id="ARBA00004175"/>
    </source>
</evidence>
<dbReference type="SUPFAM" id="SSF63724">
    <property type="entry name" value="Cytolysin/lectin"/>
    <property type="match status" value="1"/>
</dbReference>
<accession>A0A6J2V325</accession>
<dbReference type="RefSeq" id="XP_030626167.1">
    <property type="nucleotide sequence ID" value="XM_030770307.1"/>
</dbReference>
<dbReference type="GO" id="GO:0006812">
    <property type="term" value="P:monoatomic cation transport"/>
    <property type="evidence" value="ECO:0007669"/>
    <property type="project" value="InterPro"/>
</dbReference>
<name>A0A6J2V325_CHACN</name>
<dbReference type="GeneID" id="115808819"/>
<comment type="subcellular location">
    <subcellularLocation>
        <location evidence="2">Nematocyst</location>
    </subcellularLocation>
    <subcellularLocation>
        <location evidence="1">Target cell membrane</location>
    </subcellularLocation>
</comment>
<evidence type="ECO:0000313" key="7">
    <source>
        <dbReference type="RefSeq" id="XP_030626167.1"/>
    </source>
</evidence>
<dbReference type="GO" id="GO:0046930">
    <property type="term" value="C:pore complex"/>
    <property type="evidence" value="ECO:0007669"/>
    <property type="project" value="InterPro"/>
</dbReference>
<dbReference type="InterPro" id="IPR009104">
    <property type="entry name" value="Anemon_actinoporin-like"/>
</dbReference>
<organism evidence="6 7">
    <name type="scientific">Chanos chanos</name>
    <name type="common">Milkfish</name>
    <name type="synonym">Mugil chanos</name>
    <dbReference type="NCBI Taxonomy" id="29144"/>
    <lineage>
        <taxon>Eukaryota</taxon>
        <taxon>Metazoa</taxon>
        <taxon>Chordata</taxon>
        <taxon>Craniata</taxon>
        <taxon>Vertebrata</taxon>
        <taxon>Euteleostomi</taxon>
        <taxon>Actinopterygii</taxon>
        <taxon>Neopterygii</taxon>
        <taxon>Teleostei</taxon>
        <taxon>Ostariophysi</taxon>
        <taxon>Gonorynchiformes</taxon>
        <taxon>Chanidae</taxon>
        <taxon>Chanos</taxon>
    </lineage>
</organism>
<evidence type="ECO:0000256" key="2">
    <source>
        <dbReference type="ARBA" id="ARBA00004532"/>
    </source>
</evidence>
<dbReference type="GO" id="GO:0051715">
    <property type="term" value="P:cytolysis in another organism"/>
    <property type="evidence" value="ECO:0007669"/>
    <property type="project" value="InterPro"/>
</dbReference>
<dbReference type="GO" id="GO:0046931">
    <property type="term" value="P:pore complex assembly"/>
    <property type="evidence" value="ECO:0007669"/>
    <property type="project" value="InterPro"/>
</dbReference>
<dbReference type="PANTHER" id="PTHR40388:SF1">
    <property type="entry name" value="BRYOPORIN"/>
    <property type="match status" value="1"/>
</dbReference>
<dbReference type="Gene3D" id="2.60.270.20">
    <property type="entry name" value="Cytolysin/lectin"/>
    <property type="match status" value="1"/>
</dbReference>
<keyword evidence="3" id="KW-1052">Target cell membrane</keyword>
<protein>
    <submittedName>
        <fullName evidence="7">Bryoporin-like</fullName>
    </submittedName>
</protein>
<dbReference type="GO" id="GO:0015267">
    <property type="term" value="F:channel activity"/>
    <property type="evidence" value="ECO:0007669"/>
    <property type="project" value="InterPro"/>
</dbReference>
<gene>
    <name evidence="7" type="primary">LOC115808819</name>
</gene>
<dbReference type="Proteomes" id="UP000504632">
    <property type="component" value="Chromosome 3"/>
</dbReference>
<reference evidence="7" key="1">
    <citation type="submission" date="2025-08" db="UniProtKB">
        <authorList>
            <consortium name="RefSeq"/>
        </authorList>
    </citation>
    <scope>IDENTIFICATION</scope>
</reference>
<dbReference type="InParanoid" id="A0A6J2V325"/>
<keyword evidence="4" id="KW-1053">Target membrane</keyword>
<evidence type="ECO:0000256" key="5">
    <source>
        <dbReference type="ARBA" id="ARBA00023331"/>
    </source>
</evidence>
<evidence type="ECO:0000256" key="4">
    <source>
        <dbReference type="ARBA" id="ARBA00023298"/>
    </source>
</evidence>
<dbReference type="InterPro" id="IPR050677">
    <property type="entry name" value="Actinoporin_PFT"/>
</dbReference>
<proteinExistence type="predicted"/>
<dbReference type="OrthoDB" id="6132998at2759"/>
<sequence length="175" mass="19824">MSAQAETVSASINSFRSCTMEINNISRIYCLTNPKTHMISGYVFRPPQPTIQPNKTDVCAFAKTGLGFRGAVGVLTYELSHVETQHGEKVLAIMFSVPFDYNLYENWLAVGVFNKTRKCNEKLFKHMYYDENGDFKRIKARESGMVFTEDTVEIMASMGSGGRTVIKMEIYDKQD</sequence>
<evidence type="ECO:0000256" key="3">
    <source>
        <dbReference type="ARBA" id="ARBA00022537"/>
    </source>
</evidence>
<dbReference type="GO" id="GO:0042151">
    <property type="term" value="C:nematocyst"/>
    <property type="evidence" value="ECO:0007669"/>
    <property type="project" value="UniProtKB-SubCell"/>
</dbReference>
<keyword evidence="5" id="KW-0166">Nematocyst</keyword>
<dbReference type="AlphaFoldDB" id="A0A6J2V325"/>
<keyword evidence="6" id="KW-1185">Reference proteome</keyword>
<keyword evidence="4" id="KW-0472">Membrane</keyword>
<dbReference type="GO" id="GO:0044218">
    <property type="term" value="C:other organism cell membrane"/>
    <property type="evidence" value="ECO:0007669"/>
    <property type="project" value="UniProtKB-KW"/>
</dbReference>
<dbReference type="PANTHER" id="PTHR40388">
    <property type="entry name" value="BRYOPORIN"/>
    <property type="match status" value="1"/>
</dbReference>
<dbReference type="Pfam" id="PF06369">
    <property type="entry name" value="Anemone_cytotox"/>
    <property type="match status" value="1"/>
</dbReference>
<dbReference type="InterPro" id="IPR015926">
    <property type="entry name" value="Cytolysin/lectin"/>
</dbReference>